<reference evidence="1 2" key="1">
    <citation type="journal article" date="2015" name="Parasit. Vectors">
        <title>Draft genome of the scabies mite.</title>
        <authorList>
            <person name="Rider S.D.Jr."/>
            <person name="Morgan M.S."/>
            <person name="Arlian L.G."/>
        </authorList>
    </citation>
    <scope>NUCLEOTIDE SEQUENCE [LARGE SCALE GENOMIC DNA]</scope>
    <source>
        <strain evidence="1">Arlian Lab</strain>
    </source>
</reference>
<dbReference type="Proteomes" id="UP000616769">
    <property type="component" value="Unassembled WGS sequence"/>
</dbReference>
<dbReference type="AlphaFoldDB" id="A0A132AIU5"/>
<dbReference type="VEuPathDB" id="VectorBase:SSCA007835"/>
<evidence type="ECO:0000313" key="2">
    <source>
        <dbReference type="Proteomes" id="UP000616769"/>
    </source>
</evidence>
<organism evidence="1 2">
    <name type="scientific">Sarcoptes scabiei</name>
    <name type="common">Itch mite</name>
    <name type="synonym">Acarus scabiei</name>
    <dbReference type="NCBI Taxonomy" id="52283"/>
    <lineage>
        <taxon>Eukaryota</taxon>
        <taxon>Metazoa</taxon>
        <taxon>Ecdysozoa</taxon>
        <taxon>Arthropoda</taxon>
        <taxon>Chelicerata</taxon>
        <taxon>Arachnida</taxon>
        <taxon>Acari</taxon>
        <taxon>Acariformes</taxon>
        <taxon>Sarcoptiformes</taxon>
        <taxon>Astigmata</taxon>
        <taxon>Psoroptidia</taxon>
        <taxon>Sarcoptoidea</taxon>
        <taxon>Sarcoptidae</taxon>
        <taxon>Sarcoptinae</taxon>
        <taxon>Sarcoptes</taxon>
    </lineage>
</organism>
<evidence type="ECO:0000313" key="1">
    <source>
        <dbReference type="EMBL" id="KPM10380.1"/>
    </source>
</evidence>
<accession>A0A132AIU5</accession>
<gene>
    <name evidence="1" type="ORF">QR98_0089350</name>
</gene>
<protein>
    <submittedName>
        <fullName evidence="1">Uncharacterized protein</fullName>
    </submittedName>
</protein>
<proteinExistence type="predicted"/>
<name>A0A132AIU5_SARSC</name>
<dbReference type="EMBL" id="JXLN01015030">
    <property type="protein sequence ID" value="KPM10380.1"/>
    <property type="molecule type" value="Genomic_DNA"/>
</dbReference>
<comment type="caution">
    <text evidence="1">The sequence shown here is derived from an EMBL/GenBank/DDBJ whole genome shotgun (WGS) entry which is preliminary data.</text>
</comment>
<sequence>MTTMSSMQTMVTNQNYQSDCYRYVADGSFQDDGGGIGVDVAIGIKGEGEDREIGGEGVDVIRTLLYLRLK</sequence>